<accession>A0A0N5CNV1</accession>
<evidence type="ECO:0000313" key="4">
    <source>
        <dbReference type="WBParaSite" id="TCLT_0000187501-mRNA-1"/>
    </source>
</evidence>
<gene>
    <name evidence="2" type="ORF">TCLT_LOCUS1876</name>
</gene>
<protein>
    <submittedName>
        <fullName evidence="4">WD_REPEATS_REGION domain-containing protein</fullName>
    </submittedName>
</protein>
<reference evidence="4" key="1">
    <citation type="submission" date="2017-02" db="UniProtKB">
        <authorList>
            <consortium name="WormBaseParasite"/>
        </authorList>
    </citation>
    <scope>IDENTIFICATION</scope>
</reference>
<evidence type="ECO:0000256" key="1">
    <source>
        <dbReference type="SAM" id="MobiDB-lite"/>
    </source>
</evidence>
<dbReference type="WBParaSite" id="TCLT_0000187501-mRNA-1">
    <property type="protein sequence ID" value="TCLT_0000187501-mRNA-1"/>
    <property type="gene ID" value="TCLT_0000187501"/>
</dbReference>
<dbReference type="Proteomes" id="UP000276776">
    <property type="component" value="Unassembled WGS sequence"/>
</dbReference>
<feature type="compositionally biased region" description="Low complexity" evidence="1">
    <location>
        <begin position="115"/>
        <end position="142"/>
    </location>
</feature>
<organism evidence="4">
    <name type="scientific">Thelazia callipaeda</name>
    <name type="common">Oriental eyeworm</name>
    <name type="synonym">Parasitic nematode</name>
    <dbReference type="NCBI Taxonomy" id="103827"/>
    <lineage>
        <taxon>Eukaryota</taxon>
        <taxon>Metazoa</taxon>
        <taxon>Ecdysozoa</taxon>
        <taxon>Nematoda</taxon>
        <taxon>Chromadorea</taxon>
        <taxon>Rhabditida</taxon>
        <taxon>Spirurina</taxon>
        <taxon>Spiruromorpha</taxon>
        <taxon>Thelazioidea</taxon>
        <taxon>Thelaziidae</taxon>
        <taxon>Thelazia</taxon>
    </lineage>
</organism>
<name>A0A0N5CNV1_THECL</name>
<dbReference type="OMA" id="KMANRAM"/>
<evidence type="ECO:0000313" key="3">
    <source>
        <dbReference type="Proteomes" id="UP000276776"/>
    </source>
</evidence>
<proteinExistence type="predicted"/>
<dbReference type="OrthoDB" id="5856468at2759"/>
<feature type="region of interest" description="Disordered" evidence="1">
    <location>
        <begin position="87"/>
        <end position="175"/>
    </location>
</feature>
<keyword evidence="3" id="KW-1185">Reference proteome</keyword>
<dbReference type="AlphaFoldDB" id="A0A0N5CNV1"/>
<evidence type="ECO:0000313" key="2">
    <source>
        <dbReference type="EMBL" id="VDM97539.1"/>
    </source>
</evidence>
<feature type="compositionally biased region" description="Basic and acidic residues" evidence="1">
    <location>
        <begin position="157"/>
        <end position="172"/>
    </location>
</feature>
<dbReference type="EMBL" id="UYYF01000296">
    <property type="protein sequence ID" value="VDM97539.1"/>
    <property type="molecule type" value="Genomic_DNA"/>
</dbReference>
<reference evidence="2 3" key="2">
    <citation type="submission" date="2018-11" db="EMBL/GenBank/DDBJ databases">
        <authorList>
            <consortium name="Pathogen Informatics"/>
        </authorList>
    </citation>
    <scope>NUCLEOTIDE SEQUENCE [LARGE SCALE GENOMIC DNA]</scope>
</reference>
<sequence>MEPEEPEEELRGRMLDITVLFSHAYTNLRDYHLRVTPSYFKKLGEKLRNHQKYEQEDELSIQIATRTQSYPLDLNSGIRFSTEATVLQASEQQEQQEQDEQKGQQQEEQEEQQKLQEQQQQQGRHQGQQQQEQRQQKQQQQECIKEDSRKKSKQKKKNEGCRPVHSPSETKHITVPQDESIAYALSTTTFTDSTTSEILATRVKSISEFQDGIETDFLLDEDNILSILNFKNNPNCAVYELQNSSGCKIYVERAESQALIMSLDVEGRLLYISSNF</sequence>